<sequence>MGKCNPASIPELPVEGSCQMVQPGGQVVWIAAPRMPKELSCCAMRAKIATEPVMPTRETVNGLAWQPI</sequence>
<organism evidence="1 2">
    <name type="scientific">Arenimonas malthae CC-JY-1</name>
    <dbReference type="NCBI Taxonomy" id="1384054"/>
    <lineage>
        <taxon>Bacteria</taxon>
        <taxon>Pseudomonadati</taxon>
        <taxon>Pseudomonadota</taxon>
        <taxon>Gammaproteobacteria</taxon>
        <taxon>Lysobacterales</taxon>
        <taxon>Lysobacteraceae</taxon>
        <taxon>Arenimonas</taxon>
    </lineage>
</organism>
<keyword evidence="2" id="KW-1185">Reference proteome</keyword>
<accession>A0A091BWZ8</accession>
<comment type="caution">
    <text evidence="1">The sequence shown here is derived from an EMBL/GenBank/DDBJ whole genome shotgun (WGS) entry which is preliminary data.</text>
</comment>
<proteinExistence type="predicted"/>
<dbReference type="EMBL" id="AVCH01000143">
    <property type="protein sequence ID" value="KFN48860.1"/>
    <property type="molecule type" value="Genomic_DNA"/>
</dbReference>
<protein>
    <submittedName>
        <fullName evidence="1">Uncharacterized protein</fullName>
    </submittedName>
</protein>
<gene>
    <name evidence="1" type="ORF">N790_05690</name>
</gene>
<reference evidence="1 2" key="1">
    <citation type="submission" date="2013-09" db="EMBL/GenBank/DDBJ databases">
        <title>Genome sequencing of Arenimonas malthae.</title>
        <authorList>
            <person name="Chen F."/>
            <person name="Wang G."/>
        </authorList>
    </citation>
    <scope>NUCLEOTIDE SEQUENCE [LARGE SCALE GENOMIC DNA]</scope>
    <source>
        <strain evidence="1 2">CC-JY-1</strain>
    </source>
</reference>
<dbReference type="Proteomes" id="UP000029392">
    <property type="component" value="Unassembled WGS sequence"/>
</dbReference>
<evidence type="ECO:0000313" key="1">
    <source>
        <dbReference type="EMBL" id="KFN48860.1"/>
    </source>
</evidence>
<evidence type="ECO:0000313" key="2">
    <source>
        <dbReference type="Proteomes" id="UP000029392"/>
    </source>
</evidence>
<name>A0A091BWZ8_9GAMM</name>
<dbReference type="AlphaFoldDB" id="A0A091BWZ8"/>